<evidence type="ECO:0000256" key="4">
    <source>
        <dbReference type="ARBA" id="ARBA00022989"/>
    </source>
</evidence>
<evidence type="ECO:0000313" key="8">
    <source>
        <dbReference type="Ensembl" id="ENSMUSP00000140981.2"/>
    </source>
</evidence>
<dbReference type="Ensembl" id="ENSMUST00000186228.3">
    <property type="protein sequence ID" value="ENSMUSP00000140981.2"/>
    <property type="gene ID" value="ENSMUSG00000101031.3"/>
</dbReference>
<dbReference type="GeneTree" id="ENSGT00940000162443"/>
<keyword evidence="3 7" id="KW-0812">Transmembrane</keyword>
<reference evidence="8 10" key="2">
    <citation type="journal article" date="2011" name="PLoS Biol.">
        <title>Modernizing reference genome assemblies.</title>
        <authorList>
            <person name="Church D.M."/>
            <person name="Schneider V.A."/>
            <person name="Graves T."/>
            <person name="Auger K."/>
            <person name="Cunningham F."/>
            <person name="Bouk N."/>
            <person name="Chen H.C."/>
            <person name="Agarwala R."/>
            <person name="McLaren W.M."/>
            <person name="Ritchie G.R."/>
            <person name="Albracht D."/>
            <person name="Kremitzki M."/>
            <person name="Rock S."/>
            <person name="Kotkiewicz H."/>
            <person name="Kremitzki C."/>
            <person name="Wollam A."/>
            <person name="Trani L."/>
            <person name="Fulton L."/>
            <person name="Fulton R."/>
            <person name="Matthews L."/>
            <person name="Whitehead S."/>
            <person name="Chow W."/>
            <person name="Torrance J."/>
            <person name="Dunn M."/>
            <person name="Harden G."/>
            <person name="Threadgold G."/>
            <person name="Wood J."/>
            <person name="Collins J."/>
            <person name="Heath P."/>
            <person name="Griffiths G."/>
            <person name="Pelan S."/>
            <person name="Grafham D."/>
            <person name="Eichler E.E."/>
            <person name="Weinstock G."/>
            <person name="Mardis E.R."/>
            <person name="Wilson R.K."/>
            <person name="Howe K."/>
            <person name="Flicek P."/>
            <person name="Hubbard T."/>
        </authorList>
    </citation>
    <scope>NUCLEOTIDE SEQUENCE [LARGE SCALE GENOMIC DNA]</scope>
    <source>
        <strain evidence="8 10">C57BL/6J</strain>
    </source>
</reference>
<dbReference type="Bgee" id="ENSMUSG00000101031">
    <property type="expression patterns" value="Expressed in jejunum and 6 other cell types or tissues"/>
</dbReference>
<dbReference type="VEuPathDB" id="HostDB:ENSMUSG00000101031"/>
<keyword evidence="10" id="KW-1185">Reference proteome</keyword>
<sequence length="263" mass="28217">MTSSQTTYPGTRGIPNPCPPTRSMAPHPPQPLNFLNVRNQVQTGQVSFITSPGIFPNTQLGRENVPTVNPALGAAISNVKDAAIALGGVQITIGLMHIGFGVVLGLLSTSYNMTWAFSSVAFIGGYPFWGGVFFIASGSLSISAFKEFSHCLMKSTLIINISSTIFAFVGVILFLCDLNINGYYYQDYWMVLSGRGIAGVLAIFSLLEFSIAGAMAYFAHQGILRCNRSVPVAPAVYVANPLMRESPSAPPIYDNIPDYATTQ</sequence>
<dbReference type="AGR" id="MGI:2685812"/>
<evidence type="ECO:0000256" key="2">
    <source>
        <dbReference type="ARBA" id="ARBA00009565"/>
    </source>
</evidence>
<feature type="transmembrane region" description="Helical" evidence="7">
    <location>
        <begin position="82"/>
        <end position="106"/>
    </location>
</feature>
<dbReference type="PaxDb" id="10090-ENSMUSP00000140981"/>
<dbReference type="HOGENOM" id="CLU_091032_0_0_1"/>
<dbReference type="GeneID" id="381213"/>
<evidence type="ECO:0000313" key="10">
    <source>
        <dbReference type="Proteomes" id="UP000000589"/>
    </source>
</evidence>
<dbReference type="Pfam" id="PF04103">
    <property type="entry name" value="CD20"/>
    <property type="match status" value="1"/>
</dbReference>
<name>A0A087WSB9_MOUSE</name>
<evidence type="ECO:0007829" key="11">
    <source>
        <dbReference type="ProteomicsDB" id="A0A087WSB9"/>
    </source>
</evidence>
<dbReference type="STRING" id="10090.ENSMUSP00000140981"/>
<evidence type="ECO:0000256" key="6">
    <source>
        <dbReference type="SAM" id="MobiDB-lite"/>
    </source>
</evidence>
<dbReference type="InParanoid" id="A0A087WSB9"/>
<gene>
    <name evidence="8 9" type="primary">Ms4a12</name>
</gene>
<comment type="similarity">
    <text evidence="2">Belongs to the MS4A family.</text>
</comment>
<dbReference type="GO" id="GO:0007166">
    <property type="term" value="P:cell surface receptor signaling pathway"/>
    <property type="evidence" value="ECO:0000318"/>
    <property type="project" value="GO_Central"/>
</dbReference>
<reference evidence="8" key="3">
    <citation type="submission" date="2025-08" db="UniProtKB">
        <authorList>
            <consortium name="Ensembl"/>
        </authorList>
    </citation>
    <scope>IDENTIFICATION</scope>
    <source>
        <strain evidence="8">C57BL/6J</strain>
    </source>
</reference>
<dbReference type="OMA" id="YWMVLSG"/>
<dbReference type="RNAct" id="A0A087WSB9">
    <property type="molecule type" value="protein"/>
</dbReference>
<evidence type="ECO:0000256" key="1">
    <source>
        <dbReference type="ARBA" id="ARBA00004141"/>
    </source>
</evidence>
<dbReference type="FunCoup" id="A0A087WSB9">
    <property type="interactions" value="530"/>
</dbReference>
<dbReference type="InterPro" id="IPR030417">
    <property type="entry name" value="MS4A"/>
</dbReference>
<dbReference type="Antibodypedia" id="27927">
    <property type="antibodies" value="141 antibodies from 20 providers"/>
</dbReference>
<proteinExistence type="evidence at protein level"/>
<feature type="transmembrane region" description="Helical" evidence="7">
    <location>
        <begin position="196"/>
        <end position="219"/>
    </location>
</feature>
<comment type="subcellular location">
    <subcellularLocation>
        <location evidence="1">Membrane</location>
        <topology evidence="1">Multi-pass membrane protein</topology>
    </subcellularLocation>
</comment>
<dbReference type="GO" id="GO:0005886">
    <property type="term" value="C:plasma membrane"/>
    <property type="evidence" value="ECO:0000318"/>
    <property type="project" value="GO_Central"/>
</dbReference>
<reference evidence="8 10" key="1">
    <citation type="journal article" date="2009" name="PLoS Biol.">
        <title>Lineage-specific biology revealed by a finished genome assembly of the mouse.</title>
        <authorList>
            <consortium name="Mouse Genome Sequencing Consortium"/>
            <person name="Church D.M."/>
            <person name="Goodstadt L."/>
            <person name="Hillier L.W."/>
            <person name="Zody M.C."/>
            <person name="Goldstein S."/>
            <person name="She X."/>
            <person name="Bult C.J."/>
            <person name="Agarwala R."/>
            <person name="Cherry J.L."/>
            <person name="DiCuccio M."/>
            <person name="Hlavina W."/>
            <person name="Kapustin Y."/>
            <person name="Meric P."/>
            <person name="Maglott D."/>
            <person name="Birtle Z."/>
            <person name="Marques A.C."/>
            <person name="Graves T."/>
            <person name="Zhou S."/>
            <person name="Teague B."/>
            <person name="Potamousis K."/>
            <person name="Churas C."/>
            <person name="Place M."/>
            <person name="Herschleb J."/>
            <person name="Runnheim R."/>
            <person name="Forrest D."/>
            <person name="Amos-Landgraf J."/>
            <person name="Schwartz D.C."/>
            <person name="Cheng Z."/>
            <person name="Lindblad-Toh K."/>
            <person name="Eichler E.E."/>
            <person name="Ponting C.P."/>
        </authorList>
    </citation>
    <scope>NUCLEOTIDE SEQUENCE [LARGE SCALE GENOMIC DNA]</scope>
    <source>
        <strain evidence="8 10">C57BL/6J</strain>
    </source>
</reference>
<evidence type="ECO:0000256" key="5">
    <source>
        <dbReference type="ARBA" id="ARBA00023136"/>
    </source>
</evidence>
<dbReference type="PhylomeDB" id="A0A087WSB9"/>
<dbReference type="OrthoDB" id="10071849at2759"/>
<dbReference type="Proteomes" id="UP000000589">
    <property type="component" value="Chromosome 19"/>
</dbReference>
<dbReference type="InterPro" id="IPR007237">
    <property type="entry name" value="CD20-like"/>
</dbReference>
<keyword evidence="4 7" id="KW-1133">Transmembrane helix</keyword>
<dbReference type="AlphaFoldDB" id="A0A087WSB9"/>
<dbReference type="CTD" id="54860"/>
<feature type="region of interest" description="Disordered" evidence="6">
    <location>
        <begin position="1"/>
        <end position="28"/>
    </location>
</feature>
<protein>
    <submittedName>
        <fullName evidence="8">Membrane-spanning 4-domains, subfamily A, member 12</fullName>
    </submittedName>
</protein>
<dbReference type="RefSeq" id="NP_001361062.1">
    <property type="nucleotide sequence ID" value="NM_001374133.1"/>
</dbReference>
<dbReference type="eggNOG" id="ENOG502S2RH">
    <property type="taxonomic scope" value="Eukaryota"/>
</dbReference>
<dbReference type="SMR" id="A0A087WSB9"/>
<dbReference type="KEGG" id="mmu:381213"/>
<organism evidence="8 10">
    <name type="scientific">Mus musculus</name>
    <name type="common">Mouse</name>
    <dbReference type="NCBI Taxonomy" id="10090"/>
    <lineage>
        <taxon>Eukaryota</taxon>
        <taxon>Metazoa</taxon>
        <taxon>Chordata</taxon>
        <taxon>Craniata</taxon>
        <taxon>Vertebrata</taxon>
        <taxon>Euteleostomi</taxon>
        <taxon>Mammalia</taxon>
        <taxon>Eutheria</taxon>
        <taxon>Euarchontoglires</taxon>
        <taxon>Glires</taxon>
        <taxon>Rodentia</taxon>
        <taxon>Myomorpha</taxon>
        <taxon>Muroidea</taxon>
        <taxon>Muridae</taxon>
        <taxon>Murinae</taxon>
        <taxon>Mus</taxon>
        <taxon>Mus</taxon>
    </lineage>
</organism>
<dbReference type="BioGRID-ORCS" id="381213">
    <property type="hits" value="0 hits in 32 CRISPR screens"/>
</dbReference>
<dbReference type="ProteomicsDB" id="371576"/>
<evidence type="ECO:0000313" key="9">
    <source>
        <dbReference type="MGI" id="MGI:2685812"/>
    </source>
</evidence>
<dbReference type="PANTHER" id="PTHR23320:SF72">
    <property type="entry name" value="MEMBRANE-SPANNING 4-DOMAINS SUBFAMILY A MEMBER 12"/>
    <property type="match status" value="1"/>
</dbReference>
<evidence type="ECO:0000256" key="3">
    <source>
        <dbReference type="ARBA" id="ARBA00022692"/>
    </source>
</evidence>
<feature type="compositionally biased region" description="Pro residues" evidence="6">
    <location>
        <begin position="16"/>
        <end position="28"/>
    </location>
</feature>
<dbReference type="PANTHER" id="PTHR23320">
    <property type="entry name" value="MEMBRANE-SPANNING 4-DOMAINS SUBFAMILY A MS4A -RELATED"/>
    <property type="match status" value="1"/>
</dbReference>
<keyword evidence="11" id="KW-1267">Proteomics identification</keyword>
<evidence type="ECO:0000256" key="7">
    <source>
        <dbReference type="SAM" id="Phobius"/>
    </source>
</evidence>
<keyword evidence="5 7" id="KW-0472">Membrane</keyword>
<reference evidence="8" key="4">
    <citation type="submission" date="2025-09" db="UniProtKB">
        <authorList>
            <consortium name="Ensembl"/>
        </authorList>
    </citation>
    <scope>IDENTIFICATION</scope>
    <source>
        <strain evidence="8">C57BL/6J</strain>
    </source>
</reference>
<feature type="transmembrane region" description="Helical" evidence="7">
    <location>
        <begin position="126"/>
        <end position="145"/>
    </location>
</feature>
<feature type="transmembrane region" description="Helical" evidence="7">
    <location>
        <begin position="157"/>
        <end position="176"/>
    </location>
</feature>
<dbReference type="MGI" id="MGI:2685812">
    <property type="gene designation" value="Ms4a12"/>
</dbReference>
<accession>A0A087WSB9</accession>